<keyword evidence="9" id="KW-0325">Glycoprotein</keyword>
<keyword evidence="4 10" id="KW-0337">GPI-anchor biosynthesis</keyword>
<proteinExistence type="inferred from homology"/>
<dbReference type="GO" id="GO:0006506">
    <property type="term" value="P:GPI anchor biosynthetic process"/>
    <property type="evidence" value="ECO:0007669"/>
    <property type="project" value="UniProtKB-UniPathway"/>
</dbReference>
<reference evidence="12" key="1">
    <citation type="submission" date="2019-08" db="EMBL/GenBank/DDBJ databases">
        <title>Three high-quality genomes provides insights into domestication of ducks.</title>
        <authorList>
            <person name="Hou Z.C."/>
            <person name="Zhu F."/>
            <person name="Yin Z.T."/>
            <person name="Zhang F."/>
        </authorList>
    </citation>
    <scope>NUCLEOTIDE SEQUENCE [LARGE SCALE GENOMIC DNA]</scope>
</reference>
<dbReference type="AlphaFoldDB" id="A0A8B9ZL10"/>
<feature type="region of interest" description="Disordered" evidence="11">
    <location>
        <begin position="1"/>
        <end position="22"/>
    </location>
</feature>
<evidence type="ECO:0000256" key="10">
    <source>
        <dbReference type="RuleBase" id="RU366056"/>
    </source>
</evidence>
<reference evidence="12" key="2">
    <citation type="submission" date="2025-08" db="UniProtKB">
        <authorList>
            <consortium name="Ensembl"/>
        </authorList>
    </citation>
    <scope>IDENTIFICATION</scope>
</reference>
<keyword evidence="5" id="KW-0812">Transmembrane</keyword>
<dbReference type="InterPro" id="IPR013233">
    <property type="entry name" value="PIG-X/PBN1"/>
</dbReference>
<dbReference type="Proteomes" id="UP000694400">
    <property type="component" value="Chromosome 9"/>
</dbReference>
<evidence type="ECO:0000256" key="8">
    <source>
        <dbReference type="ARBA" id="ARBA00023136"/>
    </source>
</evidence>
<dbReference type="GO" id="GO:0005789">
    <property type="term" value="C:endoplasmic reticulum membrane"/>
    <property type="evidence" value="ECO:0007669"/>
    <property type="project" value="UniProtKB-SubCell"/>
</dbReference>
<organism evidence="12 13">
    <name type="scientific">Anas platyrhynchos</name>
    <name type="common">Mallard</name>
    <name type="synonym">Anas boschas</name>
    <dbReference type="NCBI Taxonomy" id="8839"/>
    <lineage>
        <taxon>Eukaryota</taxon>
        <taxon>Metazoa</taxon>
        <taxon>Chordata</taxon>
        <taxon>Craniata</taxon>
        <taxon>Vertebrata</taxon>
        <taxon>Euteleostomi</taxon>
        <taxon>Archelosauria</taxon>
        <taxon>Archosauria</taxon>
        <taxon>Dinosauria</taxon>
        <taxon>Saurischia</taxon>
        <taxon>Theropoda</taxon>
        <taxon>Coelurosauria</taxon>
        <taxon>Aves</taxon>
        <taxon>Neognathae</taxon>
        <taxon>Galloanserae</taxon>
        <taxon>Anseriformes</taxon>
        <taxon>Anatidae</taxon>
        <taxon>Anatinae</taxon>
        <taxon>Anas</taxon>
    </lineage>
</organism>
<dbReference type="PANTHER" id="PTHR28650:SF1">
    <property type="entry name" value="PHOSPHATIDYLINOSITOL-GLYCAN BIOSYNTHESIS CLASS X PROTEIN"/>
    <property type="match status" value="1"/>
</dbReference>
<evidence type="ECO:0000313" key="12">
    <source>
        <dbReference type="Ensembl" id="ENSAPLP00020025303.1"/>
    </source>
</evidence>
<dbReference type="SMART" id="SM00780">
    <property type="entry name" value="PIG-X"/>
    <property type="match status" value="1"/>
</dbReference>
<comment type="similarity">
    <text evidence="3 10">Belongs to the PIGX family.</text>
</comment>
<comment type="function">
    <text evidence="10">Stabilizing subunit of the glycosylphosphatidylinositol-mannosyltransferase I complex which catalyzes the transfer of the first mannose, via an alpha-1,4 bond from a dolichol-phosphate-mannose (Dol-P-Man) to the glucosaminyl acyl phosphatidylinositol (GlcN-(acyl)PI) intermediate to generate alpha-D-Man-(1-&gt;4)-alpha-D-GlcN-(1-&gt;6)-(1-radyl,2-acyl-sn-glycero-3-phospho)-2-acyl-inositol and participates in the sixth step of the glycosylphosphatidylinositol-anchor biosynthesis. Probably acts by stabilizing the mannosyltransferase PIGM.</text>
</comment>
<dbReference type="UniPathway" id="UPA00196"/>
<dbReference type="PANTHER" id="PTHR28650">
    <property type="entry name" value="PHOSPHATIDYLINOSITOL-GLYCAN BIOSYNTHESIS CLASS X PROTEIN"/>
    <property type="match status" value="1"/>
</dbReference>
<dbReference type="Pfam" id="PF08320">
    <property type="entry name" value="PIG-X"/>
    <property type="match status" value="1"/>
</dbReference>
<evidence type="ECO:0000313" key="13">
    <source>
        <dbReference type="Proteomes" id="UP000694400"/>
    </source>
</evidence>
<evidence type="ECO:0000256" key="3">
    <source>
        <dbReference type="ARBA" id="ARBA00010345"/>
    </source>
</evidence>
<evidence type="ECO:0000256" key="7">
    <source>
        <dbReference type="ARBA" id="ARBA00022989"/>
    </source>
</evidence>
<protein>
    <recommendedName>
        <fullName evidence="10">Phosphatidylinositol-glycan biosynthesis class X protein</fullName>
    </recommendedName>
</protein>
<accession>A0A8B9ZL10</accession>
<reference evidence="12" key="3">
    <citation type="submission" date="2025-09" db="UniProtKB">
        <authorList>
            <consortium name="Ensembl"/>
        </authorList>
    </citation>
    <scope>IDENTIFICATION</scope>
</reference>
<evidence type="ECO:0000256" key="5">
    <source>
        <dbReference type="ARBA" id="ARBA00022692"/>
    </source>
</evidence>
<dbReference type="Ensembl" id="ENSAPLT00020027275.1">
    <property type="protein sequence ID" value="ENSAPLP00020025303.1"/>
    <property type="gene ID" value="ENSAPLG00020017396.1"/>
</dbReference>
<evidence type="ECO:0000256" key="2">
    <source>
        <dbReference type="ARBA" id="ARBA00004687"/>
    </source>
</evidence>
<name>A0A8B9ZL10_ANAPL</name>
<evidence type="ECO:0000256" key="6">
    <source>
        <dbReference type="ARBA" id="ARBA00022824"/>
    </source>
</evidence>
<evidence type="ECO:0000256" key="1">
    <source>
        <dbReference type="ARBA" id="ARBA00004389"/>
    </source>
</evidence>
<keyword evidence="7" id="KW-1133">Transmembrane helix</keyword>
<sequence>MAAPASTARGGAAQRWGPAAGRGGGAVRRRLGMAGLSPGLAALICALQVQAAGRGAAVTQELLQEGFHRDLLVKVDLGETGEWAGGCTVVARSHLPPGIYVDPYELASLQQYNLTKAVLIPDVVDVEAPEYSATGLVVLLYLERDPRCSHCFRGVLPVHVRYHRPAGDGEEALVALKSPEVLVCCCDDHLSTESWKPAEVEALCSGKRDYPCQWYSAAHKPAYEELTLQVPVGLKQHSALVCVVTLLATGVLFQSDCCCCMQARTLLLPSHLLRIKKQGATELCAAKLTQCYIGFLSESFSTVIYILVIHARPVTDYSSLGLILTNTFHAQKTTLVYCE</sequence>
<evidence type="ECO:0000256" key="9">
    <source>
        <dbReference type="ARBA" id="ARBA00023180"/>
    </source>
</evidence>
<keyword evidence="6 10" id="KW-0256">Endoplasmic reticulum</keyword>
<evidence type="ECO:0000256" key="4">
    <source>
        <dbReference type="ARBA" id="ARBA00022502"/>
    </source>
</evidence>
<feature type="compositionally biased region" description="Low complexity" evidence="11">
    <location>
        <begin position="1"/>
        <end position="19"/>
    </location>
</feature>
<evidence type="ECO:0000256" key="11">
    <source>
        <dbReference type="SAM" id="MobiDB-lite"/>
    </source>
</evidence>
<comment type="subcellular location">
    <subcellularLocation>
        <location evidence="1 10">Endoplasmic reticulum membrane</location>
        <topology evidence="1 10">Single-pass membrane protein</topology>
    </subcellularLocation>
</comment>
<keyword evidence="8" id="KW-0472">Membrane</keyword>
<comment type="pathway">
    <text evidence="2 10">Glycolipid biosynthesis; glycosylphosphatidylinositol-anchor biosynthesis.</text>
</comment>
<dbReference type="InterPro" id="IPR040039">
    <property type="entry name" value="PIGX"/>
</dbReference>